<comment type="caution">
    <text evidence="1">The sequence shown here is derived from an EMBL/GenBank/DDBJ whole genome shotgun (WGS) entry which is preliminary data.</text>
</comment>
<proteinExistence type="predicted"/>
<gene>
    <name evidence="1" type="ORF">Y1Q_0012949</name>
</gene>
<name>A0A151P0N9_ALLMI</name>
<evidence type="ECO:0000313" key="2">
    <source>
        <dbReference type="Proteomes" id="UP000050525"/>
    </source>
</evidence>
<dbReference type="AlphaFoldDB" id="A0A151P0N9"/>
<sequence length="111" mass="12139">MILRSCSESQDLGDCWLQMPETLLGDLCPKKQPPYLLIDPVSGMLIKLTDLKEQVQKTLAMPVEAQGPVVPAAGWMHHRAGSFFPRGCAVQGSHRMRQAGGVSPKLMVPTK</sequence>
<dbReference type="Proteomes" id="UP000050525">
    <property type="component" value="Unassembled WGS sequence"/>
</dbReference>
<evidence type="ECO:0000313" key="1">
    <source>
        <dbReference type="EMBL" id="KYO42658.1"/>
    </source>
</evidence>
<protein>
    <submittedName>
        <fullName evidence="1">Uncharacterized protein</fullName>
    </submittedName>
</protein>
<reference evidence="1 2" key="1">
    <citation type="journal article" date="2012" name="Genome Biol.">
        <title>Sequencing three crocodilian genomes to illuminate the evolution of archosaurs and amniotes.</title>
        <authorList>
            <person name="St John J.A."/>
            <person name="Braun E.L."/>
            <person name="Isberg S.R."/>
            <person name="Miles L.G."/>
            <person name="Chong A.Y."/>
            <person name="Gongora J."/>
            <person name="Dalzell P."/>
            <person name="Moran C."/>
            <person name="Bed'hom B."/>
            <person name="Abzhanov A."/>
            <person name="Burgess S.C."/>
            <person name="Cooksey A.M."/>
            <person name="Castoe T.A."/>
            <person name="Crawford N.G."/>
            <person name="Densmore L.D."/>
            <person name="Drew J.C."/>
            <person name="Edwards S.V."/>
            <person name="Faircloth B.C."/>
            <person name="Fujita M.K."/>
            <person name="Greenwold M.J."/>
            <person name="Hoffmann F.G."/>
            <person name="Howard J.M."/>
            <person name="Iguchi T."/>
            <person name="Janes D.E."/>
            <person name="Khan S.Y."/>
            <person name="Kohno S."/>
            <person name="de Koning A.J."/>
            <person name="Lance S.L."/>
            <person name="McCarthy F.M."/>
            <person name="McCormack J.E."/>
            <person name="Merchant M.E."/>
            <person name="Peterson D.G."/>
            <person name="Pollock D.D."/>
            <person name="Pourmand N."/>
            <person name="Raney B.J."/>
            <person name="Roessler K.A."/>
            <person name="Sanford J.R."/>
            <person name="Sawyer R.H."/>
            <person name="Schmidt C.J."/>
            <person name="Triplett E.W."/>
            <person name="Tuberville T.D."/>
            <person name="Venegas-Anaya M."/>
            <person name="Howard J.T."/>
            <person name="Jarvis E.D."/>
            <person name="Guillette L.J.Jr."/>
            <person name="Glenn T.C."/>
            <person name="Green R.E."/>
            <person name="Ray D.A."/>
        </authorList>
    </citation>
    <scope>NUCLEOTIDE SEQUENCE [LARGE SCALE GENOMIC DNA]</scope>
    <source>
        <strain evidence="1">KSC_2009_1</strain>
    </source>
</reference>
<dbReference type="EMBL" id="AKHW03001374">
    <property type="protein sequence ID" value="KYO42658.1"/>
    <property type="molecule type" value="Genomic_DNA"/>
</dbReference>
<organism evidence="1 2">
    <name type="scientific">Alligator mississippiensis</name>
    <name type="common">American alligator</name>
    <dbReference type="NCBI Taxonomy" id="8496"/>
    <lineage>
        <taxon>Eukaryota</taxon>
        <taxon>Metazoa</taxon>
        <taxon>Chordata</taxon>
        <taxon>Craniata</taxon>
        <taxon>Vertebrata</taxon>
        <taxon>Euteleostomi</taxon>
        <taxon>Archelosauria</taxon>
        <taxon>Archosauria</taxon>
        <taxon>Crocodylia</taxon>
        <taxon>Alligatoridae</taxon>
        <taxon>Alligatorinae</taxon>
        <taxon>Alligator</taxon>
    </lineage>
</organism>
<keyword evidence="2" id="KW-1185">Reference proteome</keyword>
<accession>A0A151P0N9</accession>